<reference evidence="4 5" key="1">
    <citation type="journal article" date="2007" name="Science">
        <title>Sea anemone genome reveals ancestral eumetazoan gene repertoire and genomic organization.</title>
        <authorList>
            <person name="Putnam N.H."/>
            <person name="Srivastava M."/>
            <person name="Hellsten U."/>
            <person name="Dirks B."/>
            <person name="Chapman J."/>
            <person name="Salamov A."/>
            <person name="Terry A."/>
            <person name="Shapiro H."/>
            <person name="Lindquist E."/>
            <person name="Kapitonov V.V."/>
            <person name="Jurka J."/>
            <person name="Genikhovich G."/>
            <person name="Grigoriev I.V."/>
            <person name="Lucas S.M."/>
            <person name="Steele R.E."/>
            <person name="Finnerty J.R."/>
            <person name="Technau U."/>
            <person name="Martindale M.Q."/>
            <person name="Rokhsar D.S."/>
        </authorList>
    </citation>
    <scope>NUCLEOTIDE SEQUENCE [LARGE SCALE GENOMIC DNA]</scope>
    <source>
        <strain evidence="5">CH2 X CH6</strain>
    </source>
</reference>
<dbReference type="PROSITE" id="PS51121">
    <property type="entry name" value="NTA"/>
    <property type="match status" value="1"/>
</dbReference>
<dbReference type="InParanoid" id="A7RGH5"/>
<dbReference type="Gene3D" id="2.60.120.200">
    <property type="match status" value="1"/>
</dbReference>
<dbReference type="HOGENOM" id="CLU_515185_0_0_1"/>
<evidence type="ECO:0000313" key="4">
    <source>
        <dbReference type="EMBL" id="EDO49429.1"/>
    </source>
</evidence>
<dbReference type="SMART" id="SM00210">
    <property type="entry name" value="TSPN"/>
    <property type="match status" value="1"/>
</dbReference>
<organism evidence="4 5">
    <name type="scientific">Nematostella vectensis</name>
    <name type="common">Starlet sea anemone</name>
    <dbReference type="NCBI Taxonomy" id="45351"/>
    <lineage>
        <taxon>Eukaryota</taxon>
        <taxon>Metazoa</taxon>
        <taxon>Cnidaria</taxon>
        <taxon>Anthozoa</taxon>
        <taxon>Hexacorallia</taxon>
        <taxon>Actiniaria</taxon>
        <taxon>Edwardsiidae</taxon>
        <taxon>Nematostella</taxon>
    </lineage>
</organism>
<accession>A7RGH5</accession>
<name>A7RGH5_NEMVE</name>
<proteinExistence type="predicted"/>
<comment type="caution">
    <text evidence="2">Lacks conserved residue(s) required for the propagation of feature annotation.</text>
</comment>
<evidence type="ECO:0000256" key="2">
    <source>
        <dbReference type="PROSITE-ProRule" id="PRU00443"/>
    </source>
</evidence>
<sequence>MTEAQRAQLAKVVFIGKVADIYSLDNETQTYAADFEIHRVLKGRQIIDEVLAKHPGRTVKVYGFGEKRMCFSEVYKGETHMVFMVYHAASGSLVARYDDIFGAISRATEENENEVLSALEVLVDCQSVAIAEIPVINDRHDGGNGRRGLCALGAVPVGRNGGQDRIKNVGQYFSPAHPNRVSSVVRSGIPRHIRLRGDAPLTLRTPQVFQYYFPDHYSILITFRVQRHNSDLYLLALKDYESSHIQFAIRLARNTITFELAKNMDYNIKHRWSYEFNVGVVPHTWHSATFSLRERQITFYWDCEKAGSKSLPGRFTFAPDPLGSISLGQPVKARAGNSRHTSKNARHRVVEIRELFFIPDTRAARQHCQKMKFSTRKPSRGFMEGSGFDADLEGSGSNYVDDPEQNRQAVNVYKRCKHLRRNHATCKNALHSAHRHVVMEEGVWGQIPVYVRQAIMAITAKKIRARVPMDGMEQHVTELGVTPNAAMEVNASNRTCACAHEDYTATTVRMVRDTRFESWISSLPKYQYH</sequence>
<dbReference type="Pfam" id="PF03146">
    <property type="entry name" value="NtA"/>
    <property type="match status" value="1"/>
</dbReference>
<dbReference type="InterPro" id="IPR008993">
    <property type="entry name" value="TIMP-like_OB-fold"/>
</dbReference>
<dbReference type="InterPro" id="IPR004850">
    <property type="entry name" value="NtA_dom"/>
</dbReference>
<evidence type="ECO:0000256" key="1">
    <source>
        <dbReference type="ARBA" id="ARBA00022737"/>
    </source>
</evidence>
<dbReference type="SUPFAM" id="SSF50242">
    <property type="entry name" value="TIMP-like"/>
    <property type="match status" value="1"/>
</dbReference>
<gene>
    <name evidence="4" type="ORF">NEMVEDRAFT_v1g196830</name>
</gene>
<dbReference type="GO" id="GO:0043113">
    <property type="term" value="P:receptor clustering"/>
    <property type="evidence" value="ECO:0007669"/>
    <property type="project" value="InterPro"/>
</dbReference>
<keyword evidence="1" id="KW-0677">Repeat</keyword>
<dbReference type="SUPFAM" id="SSF49899">
    <property type="entry name" value="Concanavalin A-like lectins/glucanases"/>
    <property type="match status" value="1"/>
</dbReference>
<dbReference type="Gene3D" id="2.40.50.120">
    <property type="match status" value="1"/>
</dbReference>
<dbReference type="GO" id="GO:0005886">
    <property type="term" value="C:plasma membrane"/>
    <property type="evidence" value="ECO:0007669"/>
    <property type="project" value="GOC"/>
</dbReference>
<protein>
    <recommendedName>
        <fullName evidence="3">NtA domain-containing protein</fullName>
    </recommendedName>
</protein>
<dbReference type="EMBL" id="DS469509">
    <property type="protein sequence ID" value="EDO49429.1"/>
    <property type="molecule type" value="Genomic_DNA"/>
</dbReference>
<dbReference type="InterPro" id="IPR048287">
    <property type="entry name" value="TSPN-like_N"/>
</dbReference>
<feature type="domain" description="NtA" evidence="3">
    <location>
        <begin position="1"/>
        <end position="127"/>
    </location>
</feature>
<dbReference type="GO" id="GO:0043236">
    <property type="term" value="F:laminin binding"/>
    <property type="evidence" value="ECO:0007669"/>
    <property type="project" value="InterPro"/>
</dbReference>
<dbReference type="OMA" id="CGQGRQS"/>
<dbReference type="InterPro" id="IPR013320">
    <property type="entry name" value="ConA-like_dom_sf"/>
</dbReference>
<keyword evidence="5" id="KW-1185">Reference proteome</keyword>
<dbReference type="Proteomes" id="UP000001593">
    <property type="component" value="Unassembled WGS sequence"/>
</dbReference>
<dbReference type="AlphaFoldDB" id="A7RGH5"/>
<evidence type="ECO:0000313" key="5">
    <source>
        <dbReference type="Proteomes" id="UP000001593"/>
    </source>
</evidence>
<evidence type="ECO:0000259" key="3">
    <source>
        <dbReference type="PROSITE" id="PS51121"/>
    </source>
</evidence>